<sequence>MRSCSVSRVCAWASSREIMVFRERPLECTCSQVRPHWPAESDGSVGPLPHPPYWYRLGSPDTSRRRRRGMACTVSRSFQRTPSMLSSSTEGAAVFSNRSLSGHTGHPTADLP</sequence>
<name>A0AAE1HX07_9NEOP</name>
<protein>
    <submittedName>
        <fullName evidence="2">Solanesyl-diphosphate synthase 1, mitochondrial</fullName>
    </submittedName>
</protein>
<comment type="caution">
    <text evidence="2">The sequence shown here is derived from an EMBL/GenBank/DDBJ whole genome shotgun (WGS) entry which is preliminary data.</text>
</comment>
<dbReference type="AlphaFoldDB" id="A0AAE1HX07"/>
<evidence type="ECO:0000313" key="3">
    <source>
        <dbReference type="Proteomes" id="UP001219518"/>
    </source>
</evidence>
<reference evidence="2" key="1">
    <citation type="submission" date="2021-07" db="EMBL/GenBank/DDBJ databases">
        <authorList>
            <person name="Catto M.A."/>
            <person name="Jacobson A."/>
            <person name="Kennedy G."/>
            <person name="Labadie P."/>
            <person name="Hunt B.G."/>
            <person name="Srinivasan R."/>
        </authorList>
    </citation>
    <scope>NUCLEOTIDE SEQUENCE</scope>
    <source>
        <strain evidence="2">PL_HMW_Pooled</strain>
        <tissue evidence="2">Head</tissue>
    </source>
</reference>
<gene>
    <name evidence="2" type="ORF">KUF71_016567</name>
</gene>
<dbReference type="Proteomes" id="UP001219518">
    <property type="component" value="Unassembled WGS sequence"/>
</dbReference>
<organism evidence="2 3">
    <name type="scientific">Frankliniella fusca</name>
    <dbReference type="NCBI Taxonomy" id="407009"/>
    <lineage>
        <taxon>Eukaryota</taxon>
        <taxon>Metazoa</taxon>
        <taxon>Ecdysozoa</taxon>
        <taxon>Arthropoda</taxon>
        <taxon>Hexapoda</taxon>
        <taxon>Insecta</taxon>
        <taxon>Pterygota</taxon>
        <taxon>Neoptera</taxon>
        <taxon>Paraneoptera</taxon>
        <taxon>Thysanoptera</taxon>
        <taxon>Terebrantia</taxon>
        <taxon>Thripoidea</taxon>
        <taxon>Thripidae</taxon>
        <taxon>Frankliniella</taxon>
    </lineage>
</organism>
<dbReference type="EMBL" id="JAHWGI010001326">
    <property type="protein sequence ID" value="KAK3928320.1"/>
    <property type="molecule type" value="Genomic_DNA"/>
</dbReference>
<proteinExistence type="predicted"/>
<accession>A0AAE1HX07</accession>
<feature type="non-terminal residue" evidence="2">
    <location>
        <position position="112"/>
    </location>
</feature>
<evidence type="ECO:0000256" key="1">
    <source>
        <dbReference type="SAM" id="MobiDB-lite"/>
    </source>
</evidence>
<feature type="compositionally biased region" description="Polar residues" evidence="1">
    <location>
        <begin position="74"/>
        <end position="102"/>
    </location>
</feature>
<evidence type="ECO:0000313" key="2">
    <source>
        <dbReference type="EMBL" id="KAK3928320.1"/>
    </source>
</evidence>
<feature type="region of interest" description="Disordered" evidence="1">
    <location>
        <begin position="57"/>
        <end position="112"/>
    </location>
</feature>
<reference evidence="2" key="2">
    <citation type="journal article" date="2023" name="BMC Genomics">
        <title>Pest status, molecular evolution, and epigenetic factors derived from the genome assembly of Frankliniella fusca, a thysanopteran phytovirus vector.</title>
        <authorList>
            <person name="Catto M.A."/>
            <person name="Labadie P.E."/>
            <person name="Jacobson A.L."/>
            <person name="Kennedy G.G."/>
            <person name="Srinivasan R."/>
            <person name="Hunt B.G."/>
        </authorList>
    </citation>
    <scope>NUCLEOTIDE SEQUENCE</scope>
    <source>
        <strain evidence="2">PL_HMW_Pooled</strain>
    </source>
</reference>
<keyword evidence="3" id="KW-1185">Reference proteome</keyword>